<feature type="region of interest" description="Disordered" evidence="1">
    <location>
        <begin position="1"/>
        <end position="76"/>
    </location>
</feature>
<protein>
    <submittedName>
        <fullName evidence="3">Uncharacterized protein</fullName>
    </submittedName>
</protein>
<gene>
    <name evidence="3" type="ORF">H4N64_04170</name>
</gene>
<organism evidence="3 4">
    <name type="scientific">Streptomyces cupreus</name>
    <dbReference type="NCBI Taxonomy" id="2759956"/>
    <lineage>
        <taxon>Bacteria</taxon>
        <taxon>Bacillati</taxon>
        <taxon>Actinomycetota</taxon>
        <taxon>Actinomycetes</taxon>
        <taxon>Kitasatosporales</taxon>
        <taxon>Streptomycetaceae</taxon>
        <taxon>Streptomyces</taxon>
    </lineage>
</organism>
<evidence type="ECO:0000256" key="2">
    <source>
        <dbReference type="SAM" id="Phobius"/>
    </source>
</evidence>
<feature type="compositionally biased region" description="Basic and acidic residues" evidence="1">
    <location>
        <begin position="155"/>
        <end position="165"/>
    </location>
</feature>
<reference evidence="3 4" key="1">
    <citation type="submission" date="2020-08" db="EMBL/GenBank/DDBJ databases">
        <title>Streptomyces sp. PSKA01 genome sequencing and assembly.</title>
        <authorList>
            <person name="Mandal S."/>
            <person name="Maiti P.K."/>
            <person name="Das P."/>
        </authorList>
    </citation>
    <scope>NUCLEOTIDE SEQUENCE [LARGE SCALE GENOMIC DNA]</scope>
    <source>
        <strain evidence="3 4">PSKA01</strain>
    </source>
</reference>
<proteinExistence type="predicted"/>
<dbReference type="Proteomes" id="UP000584670">
    <property type="component" value="Unassembled WGS sequence"/>
</dbReference>
<keyword evidence="4" id="KW-1185">Reference proteome</keyword>
<feature type="compositionally biased region" description="Low complexity" evidence="1">
    <location>
        <begin position="127"/>
        <end position="146"/>
    </location>
</feature>
<evidence type="ECO:0000313" key="3">
    <source>
        <dbReference type="EMBL" id="MBC2900809.1"/>
    </source>
</evidence>
<feature type="compositionally biased region" description="Basic and acidic residues" evidence="1">
    <location>
        <begin position="111"/>
        <end position="125"/>
    </location>
</feature>
<name>A0A7X1IYN3_9ACTN</name>
<feature type="compositionally biased region" description="Low complexity" evidence="1">
    <location>
        <begin position="166"/>
        <end position="187"/>
    </location>
</feature>
<feature type="transmembrane region" description="Helical" evidence="2">
    <location>
        <begin position="81"/>
        <end position="102"/>
    </location>
</feature>
<dbReference type="EMBL" id="JACMSF010000003">
    <property type="protein sequence ID" value="MBC2900809.1"/>
    <property type="molecule type" value="Genomic_DNA"/>
</dbReference>
<sequence length="207" mass="20855">MTGAQESDPQGPPQVYVPQTAPSPAYEEYADPAVAHGWQNAYDETSELPRVPGTPEGGWEPGADGRAARRSHRRRDNRRRALLAAGALGTVSVAALVAGFGFSSDSASSDADVKKDPARSAKDDSGASTDPSATPSTASMASSDTPGTTASPDATDPKTPKDSDKTSAAASPTSPSTTSQPTTTTPADTGPGNSGSKPGQGSTKGPK</sequence>
<comment type="caution">
    <text evidence="3">The sequence shown here is derived from an EMBL/GenBank/DDBJ whole genome shotgun (WGS) entry which is preliminary data.</text>
</comment>
<keyword evidence="2" id="KW-0472">Membrane</keyword>
<dbReference type="AlphaFoldDB" id="A0A7X1IYN3"/>
<keyword evidence="2" id="KW-0812">Transmembrane</keyword>
<feature type="region of interest" description="Disordered" evidence="1">
    <location>
        <begin position="102"/>
        <end position="207"/>
    </location>
</feature>
<keyword evidence="2" id="KW-1133">Transmembrane helix</keyword>
<feature type="compositionally biased region" description="Polar residues" evidence="1">
    <location>
        <begin position="194"/>
        <end position="207"/>
    </location>
</feature>
<evidence type="ECO:0000313" key="4">
    <source>
        <dbReference type="Proteomes" id="UP000584670"/>
    </source>
</evidence>
<accession>A0A7X1IYN3</accession>
<evidence type="ECO:0000256" key="1">
    <source>
        <dbReference type="SAM" id="MobiDB-lite"/>
    </source>
</evidence>
<dbReference type="RefSeq" id="WP_186280715.1">
    <property type="nucleotide sequence ID" value="NZ_JACMSF010000003.1"/>
</dbReference>